<feature type="signal peptide" evidence="1">
    <location>
        <begin position="1"/>
        <end position="24"/>
    </location>
</feature>
<name>A0A814P141_9BILA</name>
<dbReference type="Proteomes" id="UP000663864">
    <property type="component" value="Unassembled WGS sequence"/>
</dbReference>
<dbReference type="AlphaFoldDB" id="A0A814P141"/>
<proteinExistence type="predicted"/>
<feature type="chain" id="PRO_5033053806" evidence="1">
    <location>
        <begin position="25"/>
        <end position="291"/>
    </location>
</feature>
<dbReference type="EMBL" id="CAJNOT010000875">
    <property type="protein sequence ID" value="CAF1100135.1"/>
    <property type="molecule type" value="Genomic_DNA"/>
</dbReference>
<dbReference type="SMART" id="SM00205">
    <property type="entry name" value="THN"/>
    <property type="match status" value="1"/>
</dbReference>
<keyword evidence="1" id="KW-0732">Signal</keyword>
<accession>A0A814P141</accession>
<dbReference type="Gene3D" id="3.50.4.10">
    <property type="entry name" value="Hepatocyte Growth Factor"/>
    <property type="match status" value="1"/>
</dbReference>
<reference evidence="2" key="1">
    <citation type="submission" date="2021-02" db="EMBL/GenBank/DDBJ databases">
        <authorList>
            <person name="Nowell W R."/>
        </authorList>
    </citation>
    <scope>NUCLEOTIDE SEQUENCE</scope>
</reference>
<dbReference type="Gene3D" id="2.60.110.10">
    <property type="entry name" value="Thaumatin"/>
    <property type="match status" value="1"/>
</dbReference>
<organism evidence="2 3">
    <name type="scientific">Rotaria sordida</name>
    <dbReference type="NCBI Taxonomy" id="392033"/>
    <lineage>
        <taxon>Eukaryota</taxon>
        <taxon>Metazoa</taxon>
        <taxon>Spiralia</taxon>
        <taxon>Gnathifera</taxon>
        <taxon>Rotifera</taxon>
        <taxon>Eurotatoria</taxon>
        <taxon>Bdelloidea</taxon>
        <taxon>Philodinida</taxon>
        <taxon>Philodinidae</taxon>
        <taxon>Rotaria</taxon>
    </lineage>
</organism>
<protein>
    <submittedName>
        <fullName evidence="2">Uncharacterized protein</fullName>
    </submittedName>
</protein>
<evidence type="ECO:0000313" key="2">
    <source>
        <dbReference type="EMBL" id="CAF1100135.1"/>
    </source>
</evidence>
<sequence length="291" mass="31557">MINILSSCTLIIVIVINSLPATFASGVINWNGNNWAMSCDFYGNDLSNVQISGEGCGGKCAATQECTHFTWTQWNGGTCWMKKGPVSKADAFPTNDPYMVCGVNYESQPSNGNIINILNRGSQTIKVGFFKNLGSFQPSFVAEKIVIISPGATQTVSLAQGWEGRLQKLTGAPADPATWAEIHFNAWQDMTFCDISLIRGFNGAMVFSSADGSLRTGFTNDLRPGAPSKFKVKDSNGYDVLQPTEPFTGGRNDELVAYYRGKVSQGNAYIIPDDHASSHGTTGKRMNLEIY</sequence>
<evidence type="ECO:0000256" key="1">
    <source>
        <dbReference type="SAM" id="SignalP"/>
    </source>
</evidence>
<dbReference type="InterPro" id="IPR037176">
    <property type="entry name" value="Osmotin/thaumatin-like_sf"/>
</dbReference>
<evidence type="ECO:0000313" key="3">
    <source>
        <dbReference type="Proteomes" id="UP000663864"/>
    </source>
</evidence>
<comment type="caution">
    <text evidence="2">The sequence shown here is derived from an EMBL/GenBank/DDBJ whole genome shotgun (WGS) entry which is preliminary data.</text>
</comment>
<dbReference type="InterPro" id="IPR001938">
    <property type="entry name" value="Thaumatin"/>
</dbReference>
<gene>
    <name evidence="2" type="ORF">ZHD862_LOCUS17552</name>
</gene>
<dbReference type="SUPFAM" id="SSF49870">
    <property type="entry name" value="Osmotin, thaumatin-like protein"/>
    <property type="match status" value="1"/>
</dbReference>